<evidence type="ECO:0000256" key="1">
    <source>
        <dbReference type="SAM" id="MobiDB-lite"/>
    </source>
</evidence>
<sequence length="591" mass="67075">MSRNPRPPVHPPSGVPQSPRPGFHTVIGGADMMYTDLAFTTAHPPDVPPRSRLVAVCGITDFENSASPGDDGWFFSDFYLFHHLFNPIYTHTSAQAWLTCLDPEYLVDKYREYAHGDPRKERRVVLERDLLRDINRAGNIRVVAKEILLERFVKTVEEQANEAKRHHEHLILLLFGHGHRQNHGVYIGGKNPNAINSVLHVSRIQQAIPRGVNTTLLLTSCYSGGWLIQPDMSYQRPLNVTGIAASGLDNETRSWSMSKSAGRACGSTIASAILTQLIKLEENEQEDEDPRAHPSYIDLARSIYDMAIGMDTFFQDQNVHFSAQDDDWAAHWRSRTGTPLAKFKERWEMLREIPPSGTRLTDGAHPIGNRRLGSLKHDLQRFATEYLNARPGRDSLASNTGLHGRLNQFFRNNPLVLTPDQIQRMLETVTFRLNMMADADEYIQAMGLQYPSCFGFCIEEHDKSTIQNRIPKAYRYLMKVGLFSTEGRADFPSFSKPINYVAIVLAERCHSEAEMQDRVKRAVAWKELRAKHVLPNVQAHKIINNHHIRSKLYACFTALRSAGHRMHVKARTLNPSHRGYSAVPCEDIPTF</sequence>
<proteinExistence type="predicted"/>
<evidence type="ECO:0000313" key="2">
    <source>
        <dbReference type="EMBL" id="KAF9889172.1"/>
    </source>
</evidence>
<gene>
    <name evidence="2" type="ORF">FE257_007661</name>
</gene>
<reference evidence="2" key="1">
    <citation type="journal article" date="2019" name="Beilstein J. Org. Chem.">
        <title>Nanangenines: drimane sesquiterpenoids as the dominant metabolite cohort of a novel Australian fungus, Aspergillus nanangensis.</title>
        <authorList>
            <person name="Lacey H.J."/>
            <person name="Gilchrist C.L.M."/>
            <person name="Crombie A."/>
            <person name="Kalaitzis J.A."/>
            <person name="Vuong D."/>
            <person name="Rutledge P.J."/>
            <person name="Turner P."/>
            <person name="Pitt J.I."/>
            <person name="Lacey E."/>
            <person name="Chooi Y.H."/>
            <person name="Piggott A.M."/>
        </authorList>
    </citation>
    <scope>NUCLEOTIDE SEQUENCE</scope>
    <source>
        <strain evidence="2">MST-FP2251</strain>
    </source>
</reference>
<dbReference type="Proteomes" id="UP001194746">
    <property type="component" value="Unassembled WGS sequence"/>
</dbReference>
<reference evidence="2" key="2">
    <citation type="submission" date="2020-02" db="EMBL/GenBank/DDBJ databases">
        <authorList>
            <person name="Gilchrist C.L.M."/>
            <person name="Chooi Y.-H."/>
        </authorList>
    </citation>
    <scope>NUCLEOTIDE SEQUENCE</scope>
    <source>
        <strain evidence="2">MST-FP2251</strain>
    </source>
</reference>
<feature type="compositionally biased region" description="Pro residues" evidence="1">
    <location>
        <begin position="1"/>
        <end position="14"/>
    </location>
</feature>
<dbReference type="AlphaFoldDB" id="A0AAD4CP76"/>
<feature type="region of interest" description="Disordered" evidence="1">
    <location>
        <begin position="1"/>
        <end position="21"/>
    </location>
</feature>
<comment type="caution">
    <text evidence="2">The sequence shown here is derived from an EMBL/GenBank/DDBJ whole genome shotgun (WGS) entry which is preliminary data.</text>
</comment>
<name>A0AAD4CP76_ASPNN</name>
<accession>A0AAD4CP76</accession>
<keyword evidence="3" id="KW-1185">Reference proteome</keyword>
<organism evidence="2 3">
    <name type="scientific">Aspergillus nanangensis</name>
    <dbReference type="NCBI Taxonomy" id="2582783"/>
    <lineage>
        <taxon>Eukaryota</taxon>
        <taxon>Fungi</taxon>
        <taxon>Dikarya</taxon>
        <taxon>Ascomycota</taxon>
        <taxon>Pezizomycotina</taxon>
        <taxon>Eurotiomycetes</taxon>
        <taxon>Eurotiomycetidae</taxon>
        <taxon>Eurotiales</taxon>
        <taxon>Aspergillaceae</taxon>
        <taxon>Aspergillus</taxon>
        <taxon>Aspergillus subgen. Circumdati</taxon>
    </lineage>
</organism>
<dbReference type="EMBL" id="VCAU01000039">
    <property type="protein sequence ID" value="KAF9889172.1"/>
    <property type="molecule type" value="Genomic_DNA"/>
</dbReference>
<protein>
    <submittedName>
        <fullName evidence="2">Uncharacterized protein</fullName>
    </submittedName>
</protein>
<evidence type="ECO:0000313" key="3">
    <source>
        <dbReference type="Proteomes" id="UP001194746"/>
    </source>
</evidence>